<dbReference type="GO" id="GO:0016757">
    <property type="term" value="F:glycosyltransferase activity"/>
    <property type="evidence" value="ECO:0007669"/>
    <property type="project" value="UniProtKB-KW"/>
</dbReference>
<protein>
    <submittedName>
        <fullName evidence="6">Glycosyltransferase family 2 protein</fullName>
    </submittedName>
</protein>
<sequence length="344" mass="37386">MELGSIDGGRRFAQAASHEPERVAGLSMAVVDVIVVTWNASGLIDGVLDALDRQTFVPRQVLVVDNGSADAAALRAIVARHPRCRLLALAGNTGFAAANNTGIAQCAGADFIALLNPDAFPEPGWLEALLRAAHAYPDCGSFASRMLDYHDDRRLDGTGDMLTLSGKPWRRGCGKPASGQFTQPEQVFAACAAAALYVKADLDACGGFDESFFCYVEDVDLGFRLQLAGRPCRYVPDAVVRHMGSALTGRRSDFSVYYGQRNLVLNYVKNMPLALLVALLPVHLIMNLAYLIGGTLLGRGAVMWRAKRDAARMLPQALRARRLIQAGRRVSSIEIWRLLTLWTR</sequence>
<keyword evidence="3" id="KW-0808">Transferase</keyword>
<keyword evidence="4" id="KW-1133">Transmembrane helix</keyword>
<evidence type="ECO:0000256" key="2">
    <source>
        <dbReference type="ARBA" id="ARBA00022676"/>
    </source>
</evidence>
<keyword evidence="2" id="KW-0328">Glycosyltransferase</keyword>
<dbReference type="PANTHER" id="PTHR43179">
    <property type="entry name" value="RHAMNOSYLTRANSFERASE WBBL"/>
    <property type="match status" value="1"/>
</dbReference>
<evidence type="ECO:0000313" key="7">
    <source>
        <dbReference type="Proteomes" id="UP001056132"/>
    </source>
</evidence>
<name>A0AAE9HWF9_9BURK</name>
<evidence type="ECO:0000256" key="1">
    <source>
        <dbReference type="ARBA" id="ARBA00006739"/>
    </source>
</evidence>
<dbReference type="EMBL" id="CP097330">
    <property type="protein sequence ID" value="URF03409.1"/>
    <property type="molecule type" value="Genomic_DNA"/>
</dbReference>
<proteinExistence type="inferred from homology"/>
<keyword evidence="4" id="KW-0812">Transmembrane</keyword>
<comment type="similarity">
    <text evidence="1">Belongs to the glycosyltransferase 2 family.</text>
</comment>
<dbReference type="KEGG" id="ccam:M5D45_12840"/>
<feature type="domain" description="Glycosyltransferase 2-like" evidence="5">
    <location>
        <begin position="33"/>
        <end position="169"/>
    </location>
</feature>
<evidence type="ECO:0000256" key="4">
    <source>
        <dbReference type="SAM" id="Phobius"/>
    </source>
</evidence>
<dbReference type="SUPFAM" id="SSF53448">
    <property type="entry name" value="Nucleotide-diphospho-sugar transferases"/>
    <property type="match status" value="1"/>
</dbReference>
<dbReference type="RefSeq" id="WP_250024737.1">
    <property type="nucleotide sequence ID" value="NZ_CP097330.1"/>
</dbReference>
<organism evidence="6 7">
    <name type="scientific">Cupriavidus campinensis</name>
    <dbReference type="NCBI Taxonomy" id="151783"/>
    <lineage>
        <taxon>Bacteria</taxon>
        <taxon>Pseudomonadati</taxon>
        <taxon>Pseudomonadota</taxon>
        <taxon>Betaproteobacteria</taxon>
        <taxon>Burkholderiales</taxon>
        <taxon>Burkholderiaceae</taxon>
        <taxon>Cupriavidus</taxon>
    </lineage>
</organism>
<dbReference type="InterPro" id="IPR001173">
    <property type="entry name" value="Glyco_trans_2-like"/>
</dbReference>
<evidence type="ECO:0000256" key="3">
    <source>
        <dbReference type="ARBA" id="ARBA00022679"/>
    </source>
</evidence>
<reference evidence="6" key="2">
    <citation type="submission" date="2022-05" db="EMBL/GenBank/DDBJ databases">
        <authorList>
            <person name="Kunte H.-J."/>
        </authorList>
    </citation>
    <scope>NUCLEOTIDE SEQUENCE</scope>
    <source>
        <strain evidence="6">G5</strain>
    </source>
</reference>
<evidence type="ECO:0000313" key="6">
    <source>
        <dbReference type="EMBL" id="URF03409.1"/>
    </source>
</evidence>
<dbReference type="Proteomes" id="UP001056132">
    <property type="component" value="Chromosome 1"/>
</dbReference>
<dbReference type="AlphaFoldDB" id="A0AAE9HWF9"/>
<dbReference type="PANTHER" id="PTHR43179:SF12">
    <property type="entry name" value="GALACTOFURANOSYLTRANSFERASE GLFT2"/>
    <property type="match status" value="1"/>
</dbReference>
<evidence type="ECO:0000259" key="5">
    <source>
        <dbReference type="Pfam" id="PF00535"/>
    </source>
</evidence>
<dbReference type="CDD" id="cd04186">
    <property type="entry name" value="GT_2_like_c"/>
    <property type="match status" value="1"/>
</dbReference>
<accession>A0AAE9HWF9</accession>
<gene>
    <name evidence="6" type="ORF">M5D45_12840</name>
</gene>
<dbReference type="Gene3D" id="3.90.550.10">
    <property type="entry name" value="Spore Coat Polysaccharide Biosynthesis Protein SpsA, Chain A"/>
    <property type="match status" value="1"/>
</dbReference>
<keyword evidence="4" id="KW-0472">Membrane</keyword>
<feature type="transmembrane region" description="Helical" evidence="4">
    <location>
        <begin position="273"/>
        <end position="298"/>
    </location>
</feature>
<dbReference type="InterPro" id="IPR029044">
    <property type="entry name" value="Nucleotide-diphossugar_trans"/>
</dbReference>
<reference evidence="6" key="1">
    <citation type="journal article" date="2022" name="Microbiol. Resour. Announc.">
        <title>Genome Sequence of Cupriavidus campinensis Strain G5, a Member of a Bacterial Consortium Capable of Polyethylene Degradation.</title>
        <authorList>
            <person name="Schneider B."/>
            <person name="Pfeiffer F."/>
            <person name="Dyall-Smith M."/>
            <person name="Kunte H.J."/>
        </authorList>
    </citation>
    <scope>NUCLEOTIDE SEQUENCE</scope>
    <source>
        <strain evidence="6">G5</strain>
    </source>
</reference>
<dbReference type="Pfam" id="PF00535">
    <property type="entry name" value="Glycos_transf_2"/>
    <property type="match status" value="1"/>
</dbReference>